<dbReference type="GO" id="GO:0032259">
    <property type="term" value="P:methylation"/>
    <property type="evidence" value="ECO:0007669"/>
    <property type="project" value="UniProtKB-KW"/>
</dbReference>
<keyword evidence="4" id="KW-0460">Magnesium</keyword>
<dbReference type="InterPro" id="IPR029063">
    <property type="entry name" value="SAM-dependent_MTases_sf"/>
</dbReference>
<keyword evidence="2 5" id="KW-0808">Transferase</keyword>
<name>A0A4Y1RZF9_PRUDU</name>
<dbReference type="PANTHER" id="PTHR31009">
    <property type="entry name" value="S-ADENOSYL-L-METHIONINE:CARBOXYL METHYLTRANSFERASE FAMILY PROTEIN"/>
    <property type="match status" value="1"/>
</dbReference>
<sequence>MERAVISTVKPIVDASIEELCCTLFPETQHPFGGIRYHRQHPQHFPKAQPPPPSLQAFLNDLPRNDFNTVFRSLPGFYKKLDEEPKRSLGHVPKGLVTKEGEALNKGNIYIAKTSPPAVFKQYLEQFKRDFTVFLRSRAEELVPGGSMVLTTMGSIKSDDPLCIWEFVGTKLNDMVLEGLIEEEKLDTFNMPYYAPQPRRSKR</sequence>
<dbReference type="EMBL" id="AP019304">
    <property type="protein sequence ID" value="BBH09392.1"/>
    <property type="molecule type" value="Genomic_DNA"/>
</dbReference>
<dbReference type="InterPro" id="IPR042086">
    <property type="entry name" value="MeTrfase_capping"/>
</dbReference>
<evidence type="ECO:0000256" key="1">
    <source>
        <dbReference type="ARBA" id="ARBA00022603"/>
    </source>
</evidence>
<keyword evidence="3" id="KW-0479">Metal-binding</keyword>
<accession>A0A4Y1RZF9</accession>
<protein>
    <submittedName>
        <fullName evidence="5">S-adenosyl-L-methionine-dependent methyltransferases superfamily protein</fullName>
    </submittedName>
</protein>
<dbReference type="GO" id="GO:0008168">
    <property type="term" value="F:methyltransferase activity"/>
    <property type="evidence" value="ECO:0007669"/>
    <property type="project" value="UniProtKB-KW"/>
</dbReference>
<gene>
    <name evidence="5" type="ORF">Prudu_021873</name>
</gene>
<evidence type="ECO:0000313" key="5">
    <source>
        <dbReference type="EMBL" id="BBH09392.1"/>
    </source>
</evidence>
<evidence type="ECO:0000256" key="2">
    <source>
        <dbReference type="ARBA" id="ARBA00022679"/>
    </source>
</evidence>
<dbReference type="GO" id="GO:0046872">
    <property type="term" value="F:metal ion binding"/>
    <property type="evidence" value="ECO:0007669"/>
    <property type="project" value="UniProtKB-KW"/>
</dbReference>
<dbReference type="AlphaFoldDB" id="A0A4Y1RZF9"/>
<organism evidence="5">
    <name type="scientific">Prunus dulcis</name>
    <name type="common">Almond</name>
    <name type="synonym">Amygdalus dulcis</name>
    <dbReference type="NCBI Taxonomy" id="3755"/>
    <lineage>
        <taxon>Eukaryota</taxon>
        <taxon>Viridiplantae</taxon>
        <taxon>Streptophyta</taxon>
        <taxon>Embryophyta</taxon>
        <taxon>Tracheophyta</taxon>
        <taxon>Spermatophyta</taxon>
        <taxon>Magnoliopsida</taxon>
        <taxon>eudicotyledons</taxon>
        <taxon>Gunneridae</taxon>
        <taxon>Pentapetalae</taxon>
        <taxon>rosids</taxon>
        <taxon>fabids</taxon>
        <taxon>Rosales</taxon>
        <taxon>Rosaceae</taxon>
        <taxon>Amygdaloideae</taxon>
        <taxon>Amygdaleae</taxon>
        <taxon>Prunus</taxon>
    </lineage>
</organism>
<dbReference type="Gene3D" id="1.10.1200.270">
    <property type="entry name" value="Methyltransferase, alpha-helical capping domain"/>
    <property type="match status" value="1"/>
</dbReference>
<dbReference type="SUPFAM" id="SSF53335">
    <property type="entry name" value="S-adenosyl-L-methionine-dependent methyltransferases"/>
    <property type="match status" value="1"/>
</dbReference>
<dbReference type="Pfam" id="PF03492">
    <property type="entry name" value="Methyltransf_7"/>
    <property type="match status" value="2"/>
</dbReference>
<evidence type="ECO:0000256" key="4">
    <source>
        <dbReference type="ARBA" id="ARBA00022842"/>
    </source>
</evidence>
<reference evidence="5" key="1">
    <citation type="journal article" date="2019" name="Science">
        <title>Mutation of a bHLH transcription factor allowed almond domestication.</title>
        <authorList>
            <person name="Sanchez-Perez R."/>
            <person name="Pavan S."/>
            <person name="Mazzeo R."/>
            <person name="Moldovan C."/>
            <person name="Aiese Cigliano R."/>
            <person name="Del Cueto J."/>
            <person name="Ricciardi F."/>
            <person name="Lotti C."/>
            <person name="Ricciardi L."/>
            <person name="Dicenta F."/>
            <person name="Lopez-Marques R.L."/>
            <person name="Lindberg Moller B."/>
        </authorList>
    </citation>
    <scope>NUCLEOTIDE SEQUENCE</scope>
</reference>
<dbReference type="Gene3D" id="3.40.50.150">
    <property type="entry name" value="Vaccinia Virus protein VP39"/>
    <property type="match status" value="2"/>
</dbReference>
<evidence type="ECO:0000256" key="3">
    <source>
        <dbReference type="ARBA" id="ARBA00022723"/>
    </source>
</evidence>
<dbReference type="InterPro" id="IPR005299">
    <property type="entry name" value="MeTrfase_7"/>
</dbReference>
<keyword evidence="1 5" id="KW-0489">Methyltransferase</keyword>
<proteinExistence type="predicted"/>